<dbReference type="InParanoid" id="A0A7C8MX40"/>
<dbReference type="Proteomes" id="UP000481858">
    <property type="component" value="Unassembled WGS sequence"/>
</dbReference>
<sequence>MPRFTIAEPHPTVGQNTYTHSGRGGAGNYFRAPKTTPSSGVATEPKVLPPSASNFYSGRGGAGNAHVSERRPVMSFDDELKLHSQIEQKRVGHVGRGGAGNIFDVASPSPQRKDSDGGSSVSSTASSRSTRLVERVSSAFSRR</sequence>
<keyword evidence="3" id="KW-1185">Reference proteome</keyword>
<protein>
    <submittedName>
        <fullName evidence="2">Uncharacterized protein</fullName>
    </submittedName>
</protein>
<comment type="caution">
    <text evidence="2">The sequence shown here is derived from an EMBL/GenBank/DDBJ whole genome shotgun (WGS) entry which is preliminary data.</text>
</comment>
<gene>
    <name evidence="2" type="ORF">GQX73_g5792</name>
</gene>
<proteinExistence type="predicted"/>
<dbReference type="InterPro" id="IPR022024">
    <property type="entry name" value="DUF3602"/>
</dbReference>
<dbReference type="PANTHER" id="PTHR34693">
    <property type="entry name" value="PROTEIN PAR32"/>
    <property type="match status" value="1"/>
</dbReference>
<feature type="region of interest" description="Disordered" evidence="1">
    <location>
        <begin position="91"/>
        <end position="143"/>
    </location>
</feature>
<evidence type="ECO:0000313" key="2">
    <source>
        <dbReference type="EMBL" id="KAF2967734.1"/>
    </source>
</evidence>
<feature type="compositionally biased region" description="Low complexity" evidence="1">
    <location>
        <begin position="117"/>
        <end position="130"/>
    </location>
</feature>
<dbReference type="Pfam" id="PF12223">
    <property type="entry name" value="DUF3602"/>
    <property type="match status" value="1"/>
</dbReference>
<accession>A0A7C8MX40</accession>
<evidence type="ECO:0000256" key="1">
    <source>
        <dbReference type="SAM" id="MobiDB-lite"/>
    </source>
</evidence>
<dbReference type="AlphaFoldDB" id="A0A7C8MX40"/>
<dbReference type="OrthoDB" id="5424462at2759"/>
<dbReference type="InterPro" id="IPR053203">
    <property type="entry name" value="Cisplatin_resist-associated"/>
</dbReference>
<name>A0A7C8MX40_9PEZI</name>
<feature type="region of interest" description="Disordered" evidence="1">
    <location>
        <begin position="1"/>
        <end position="70"/>
    </location>
</feature>
<reference evidence="2 3" key="1">
    <citation type="submission" date="2019-12" db="EMBL/GenBank/DDBJ databases">
        <title>Draft genome sequence of the ascomycete Xylaria multiplex DSM 110363.</title>
        <authorList>
            <person name="Buettner E."/>
            <person name="Kellner H."/>
        </authorList>
    </citation>
    <scope>NUCLEOTIDE SEQUENCE [LARGE SCALE GENOMIC DNA]</scope>
    <source>
        <strain evidence="2 3">DSM 110363</strain>
    </source>
</reference>
<dbReference type="PANTHER" id="PTHR34693:SF2">
    <property type="entry name" value="DUF3602 DOMAIN-CONTAINING PROTEIN"/>
    <property type="match status" value="1"/>
</dbReference>
<evidence type="ECO:0000313" key="3">
    <source>
        <dbReference type="Proteomes" id="UP000481858"/>
    </source>
</evidence>
<dbReference type="EMBL" id="WUBL01000062">
    <property type="protein sequence ID" value="KAF2967734.1"/>
    <property type="molecule type" value="Genomic_DNA"/>
</dbReference>
<organism evidence="2 3">
    <name type="scientific">Xylaria multiplex</name>
    <dbReference type="NCBI Taxonomy" id="323545"/>
    <lineage>
        <taxon>Eukaryota</taxon>
        <taxon>Fungi</taxon>
        <taxon>Dikarya</taxon>
        <taxon>Ascomycota</taxon>
        <taxon>Pezizomycotina</taxon>
        <taxon>Sordariomycetes</taxon>
        <taxon>Xylariomycetidae</taxon>
        <taxon>Xylariales</taxon>
        <taxon>Xylariaceae</taxon>
        <taxon>Xylaria</taxon>
    </lineage>
</organism>